<reference evidence="1" key="2">
    <citation type="submission" date="2012-08" db="EMBL/GenBank/DDBJ databases">
        <title>The Genome Sequence of Wuchereria bancrofti.</title>
        <authorList>
            <consortium name="The Broad Institute Genome Sequencing Platform"/>
            <consortium name="Broad Institute Genome Sequencing Center for Infectious Disease"/>
            <person name="Nutman T.B."/>
            <person name="Fink D.L."/>
            <person name="Russ C."/>
            <person name="Young S."/>
            <person name="Zeng Q."/>
            <person name="Koehrsen M."/>
            <person name="Alvarado L."/>
            <person name="Berlin A."/>
            <person name="Borenstein D."/>
            <person name="Chapman S.B."/>
            <person name="Chen Z."/>
            <person name="Engels R."/>
            <person name="Freedman E."/>
            <person name="Gellesch M."/>
            <person name="Goldberg J."/>
            <person name="Griggs A."/>
            <person name="Gujja S."/>
            <person name="Heilman E.R."/>
            <person name="Heiman D."/>
            <person name="Hepburn T."/>
            <person name="Howarth C."/>
            <person name="Jen D."/>
            <person name="Larson L."/>
            <person name="Lewis B."/>
            <person name="Mehta T."/>
            <person name="Park D."/>
            <person name="Pearson M."/>
            <person name="Richards J."/>
            <person name="Roberts A."/>
            <person name="Saif S."/>
            <person name="Shea T."/>
            <person name="Shenoy N."/>
            <person name="Sisk P."/>
            <person name="Stolte C."/>
            <person name="Sykes S."/>
            <person name="Walk T."/>
            <person name="White J."/>
            <person name="Yandava C."/>
            <person name="Haas B."/>
            <person name="Henn M.R."/>
            <person name="Nusbaum C."/>
            <person name="Birren B."/>
        </authorList>
    </citation>
    <scope>NUCLEOTIDE SEQUENCE</scope>
</reference>
<reference evidence="2 4" key="3">
    <citation type="submission" date="2018-11" db="EMBL/GenBank/DDBJ databases">
        <authorList>
            <consortium name="Pathogen Informatics"/>
        </authorList>
    </citation>
    <scope>NUCLEOTIDE SEQUENCE [LARGE SCALE GENOMIC DNA]</scope>
</reference>
<sequence length="70" mass="7960">MPNGNTLNRPVNVLYSLEINDEISIIPRKEEIEILDKPIAARKTGAIKRCKNKDERRASKSNPIINSLFL</sequence>
<dbReference type="InParanoid" id="J9B6Z7"/>
<reference evidence="3" key="1">
    <citation type="submission" date="2012-08" db="EMBL/GenBank/DDBJ databases">
        <title>The Genome Sequence of Wuchereria bancrofti.</title>
        <authorList>
            <person name="Nutman T.B."/>
            <person name="Fink D.L."/>
            <person name="Russ C."/>
            <person name="Young S."/>
            <person name="Zeng Q."/>
            <person name="Koehrsen M."/>
            <person name="Alvarado L."/>
            <person name="Berlin A."/>
            <person name="Chapman S.B."/>
            <person name="Chen Z."/>
            <person name="Freedman E."/>
            <person name="Gellesch M."/>
            <person name="Goldberg J."/>
            <person name="Griggs A."/>
            <person name="Gujja S."/>
            <person name="Heilman E.R."/>
            <person name="Heiman D."/>
            <person name="Hepburn T."/>
            <person name="Howarth C."/>
            <person name="Jen D."/>
            <person name="Larson L."/>
            <person name="Lewis B."/>
            <person name="Mehta T."/>
            <person name="Park D."/>
            <person name="Pearson M."/>
            <person name="Roberts A."/>
            <person name="Saif S."/>
            <person name="Shea T."/>
            <person name="Shenoy N."/>
            <person name="Sisk P."/>
            <person name="Stolte C."/>
            <person name="Sykes S."/>
            <person name="Walk T."/>
            <person name="White J."/>
            <person name="Yandava C."/>
            <person name="Haas B."/>
            <person name="Henn M.R."/>
            <person name="Nusbaum C."/>
            <person name="Birren B."/>
        </authorList>
    </citation>
    <scope>NUCLEOTIDE SEQUENCE [LARGE SCALE GENOMIC DNA]</scope>
    <source>
        <strain evidence="3">NA</strain>
    </source>
</reference>
<protein>
    <submittedName>
        <fullName evidence="1">Uncharacterized protein</fullName>
    </submittedName>
</protein>
<evidence type="ECO:0000313" key="1">
    <source>
        <dbReference type="EMBL" id="EJW82815.1"/>
    </source>
</evidence>
<accession>J9B6Z7</accession>
<dbReference type="AlphaFoldDB" id="J9B6Z7"/>
<name>J9B6Z7_WUCBA</name>
<gene>
    <name evidence="2" type="ORF">WBA_LOCUS3035</name>
    <name evidence="1" type="ORF">WUBG_06274</name>
</gene>
<dbReference type="EMBL" id="ADBV01002616">
    <property type="protein sequence ID" value="EJW82815.1"/>
    <property type="molecule type" value="Genomic_DNA"/>
</dbReference>
<dbReference type="Proteomes" id="UP000270924">
    <property type="component" value="Unassembled WGS sequence"/>
</dbReference>
<evidence type="ECO:0000313" key="4">
    <source>
        <dbReference type="Proteomes" id="UP000270924"/>
    </source>
</evidence>
<evidence type="ECO:0000313" key="2">
    <source>
        <dbReference type="EMBL" id="VDM09649.1"/>
    </source>
</evidence>
<organism evidence="1 3">
    <name type="scientific">Wuchereria bancrofti</name>
    <dbReference type="NCBI Taxonomy" id="6293"/>
    <lineage>
        <taxon>Eukaryota</taxon>
        <taxon>Metazoa</taxon>
        <taxon>Ecdysozoa</taxon>
        <taxon>Nematoda</taxon>
        <taxon>Chromadorea</taxon>
        <taxon>Rhabditida</taxon>
        <taxon>Spirurina</taxon>
        <taxon>Spiruromorpha</taxon>
        <taxon>Filarioidea</taxon>
        <taxon>Onchocercidae</taxon>
        <taxon>Wuchereria</taxon>
    </lineage>
</organism>
<keyword evidence="4" id="KW-1185">Reference proteome</keyword>
<evidence type="ECO:0000313" key="3">
    <source>
        <dbReference type="Proteomes" id="UP000004810"/>
    </source>
</evidence>
<dbReference type="EMBL" id="UYWW01000952">
    <property type="protein sequence ID" value="VDM09649.1"/>
    <property type="molecule type" value="Genomic_DNA"/>
</dbReference>
<dbReference type="Proteomes" id="UP000004810">
    <property type="component" value="Unassembled WGS sequence"/>
</dbReference>
<proteinExistence type="predicted"/>